<keyword evidence="4" id="KW-0812">Transmembrane</keyword>
<dbReference type="Pfam" id="PF03372">
    <property type="entry name" value="Exo_endo_phos"/>
    <property type="match status" value="1"/>
</dbReference>
<dbReference type="GO" id="GO:0006308">
    <property type="term" value="P:DNA catabolic process"/>
    <property type="evidence" value="ECO:0007669"/>
    <property type="project" value="InterPro"/>
</dbReference>
<evidence type="ECO:0000259" key="5">
    <source>
        <dbReference type="PROSITE" id="PS51841"/>
    </source>
</evidence>
<proteinExistence type="inferred from homology"/>
<evidence type="ECO:0000256" key="1">
    <source>
        <dbReference type="ARBA" id="ARBA00007359"/>
    </source>
</evidence>
<dbReference type="InterPro" id="IPR001322">
    <property type="entry name" value="Lamin_tail_dom"/>
</dbReference>
<protein>
    <submittedName>
        <fullName evidence="6">Lamin tail domain-containing protein</fullName>
    </submittedName>
</protein>
<comment type="similarity">
    <text evidence="1">Belongs to the DNase I family.</text>
</comment>
<dbReference type="InterPro" id="IPR016202">
    <property type="entry name" value="DNase_I"/>
</dbReference>
<dbReference type="PRINTS" id="PR00130">
    <property type="entry name" value="DNASEI"/>
</dbReference>
<dbReference type="SUPFAM" id="SSF56219">
    <property type="entry name" value="DNase I-like"/>
    <property type="match status" value="1"/>
</dbReference>
<organism evidence="6 7">
    <name type="scientific">Methanogenium marinum</name>
    <dbReference type="NCBI Taxonomy" id="348610"/>
    <lineage>
        <taxon>Archaea</taxon>
        <taxon>Methanobacteriati</taxon>
        <taxon>Methanobacteriota</taxon>
        <taxon>Stenosarchaea group</taxon>
        <taxon>Methanomicrobia</taxon>
        <taxon>Methanomicrobiales</taxon>
        <taxon>Methanomicrobiaceae</taxon>
        <taxon>Methanogenium</taxon>
    </lineage>
</organism>
<evidence type="ECO:0000313" key="6">
    <source>
        <dbReference type="EMBL" id="MDE4907632.1"/>
    </source>
</evidence>
<keyword evidence="4" id="KW-0472">Membrane</keyword>
<dbReference type="Pfam" id="PF00932">
    <property type="entry name" value="LTD"/>
    <property type="match status" value="1"/>
</dbReference>
<dbReference type="InterPro" id="IPR036415">
    <property type="entry name" value="Lamin_tail_dom_sf"/>
</dbReference>
<evidence type="ECO:0000256" key="3">
    <source>
        <dbReference type="ARBA" id="ARBA00022801"/>
    </source>
</evidence>
<accession>A0A9Q4PYC4</accession>
<dbReference type="PANTHER" id="PTHR11371">
    <property type="entry name" value="DEOXYRIBONUCLEASE"/>
    <property type="match status" value="1"/>
</dbReference>
<dbReference type="AlphaFoldDB" id="A0A9Q4PYC4"/>
<dbReference type="SMART" id="SM00476">
    <property type="entry name" value="DNaseIc"/>
    <property type="match status" value="1"/>
</dbReference>
<evidence type="ECO:0000256" key="4">
    <source>
        <dbReference type="SAM" id="Phobius"/>
    </source>
</evidence>
<dbReference type="SUPFAM" id="SSF74853">
    <property type="entry name" value="Lamin A/C globular tail domain"/>
    <property type="match status" value="1"/>
</dbReference>
<sequence length="445" mass="48218">MGKRSRLGKFGIFVVLVVGIFGALNYSEDILQFVPSGIAGSDDEGLVVGAFNVQVFGTTKAAREDVMDVLGKTIRSYDLIAIQEIRDSSGTALPDLLAEVNSDGSRYAYVASERLGRTVSKEQYAYFYNMDTVRLLGVPQTYPEPEGTDPFHREPFVVWFEGIQDPVSAVCAVIHTDPDEATEEIDSLTDVVEWIYTAYPSEPDVIVMGDFNADGRYFDEDSESPLRASGYHWLIGNEYDTTTGSTVMTYDRIVITPSLDDEYSGNAGVFRYDDRFGVVPPLLTGVSDHYPVYAVFTTGDVIGSSLTAPATMTSLSTTPPTPLVPPVAPSVAPGDNSGESVYIGNVAITGVSPADEWVTIQNTGNLSLNITGWVLTDDTGSNRFIFPFHYLGQGEMVTVYTGTGTPATGMLYWGRAQDVWNNDGDTAYLYEPGGELVSSLHVATA</sequence>
<dbReference type="InterPro" id="IPR036691">
    <property type="entry name" value="Endo/exonu/phosph_ase_sf"/>
</dbReference>
<dbReference type="Proteomes" id="UP001143747">
    <property type="component" value="Unassembled WGS sequence"/>
</dbReference>
<dbReference type="RefSeq" id="WP_274924280.1">
    <property type="nucleotide sequence ID" value="NZ_JAKELO010000002.1"/>
</dbReference>
<dbReference type="GO" id="GO:0004530">
    <property type="term" value="F:deoxyribonuclease I activity"/>
    <property type="evidence" value="ECO:0007669"/>
    <property type="project" value="TreeGrafter"/>
</dbReference>
<dbReference type="EMBL" id="JAKELO010000002">
    <property type="protein sequence ID" value="MDE4907632.1"/>
    <property type="molecule type" value="Genomic_DNA"/>
</dbReference>
<feature type="domain" description="LTD" evidence="5">
    <location>
        <begin position="334"/>
        <end position="445"/>
    </location>
</feature>
<dbReference type="Gene3D" id="3.60.10.10">
    <property type="entry name" value="Endonuclease/exonuclease/phosphatase"/>
    <property type="match status" value="1"/>
</dbReference>
<evidence type="ECO:0000313" key="7">
    <source>
        <dbReference type="Proteomes" id="UP001143747"/>
    </source>
</evidence>
<gene>
    <name evidence="6" type="ORF">L0665_03275</name>
</gene>
<dbReference type="GO" id="GO:0003677">
    <property type="term" value="F:DNA binding"/>
    <property type="evidence" value="ECO:0007669"/>
    <property type="project" value="TreeGrafter"/>
</dbReference>
<reference evidence="6" key="1">
    <citation type="submission" date="2022-01" db="EMBL/GenBank/DDBJ databases">
        <title>Draft genome of Methanogenium marinum DSM 15558.</title>
        <authorList>
            <person name="Chen S.-C."/>
            <person name="You Y.-T."/>
        </authorList>
    </citation>
    <scope>NUCLEOTIDE SEQUENCE</scope>
    <source>
        <strain evidence="6">DSM 15558</strain>
    </source>
</reference>
<feature type="transmembrane region" description="Helical" evidence="4">
    <location>
        <begin position="7"/>
        <end position="26"/>
    </location>
</feature>
<dbReference type="Gene3D" id="2.60.40.1260">
    <property type="entry name" value="Lamin Tail domain"/>
    <property type="match status" value="1"/>
</dbReference>
<comment type="caution">
    <text evidence="6">The sequence shown here is derived from an EMBL/GenBank/DDBJ whole genome shotgun (WGS) entry which is preliminary data.</text>
</comment>
<name>A0A9Q4PYC4_9EURY</name>
<keyword evidence="2" id="KW-0540">Nuclease</keyword>
<keyword evidence="3" id="KW-0378">Hydrolase</keyword>
<keyword evidence="7" id="KW-1185">Reference proteome</keyword>
<evidence type="ECO:0000256" key="2">
    <source>
        <dbReference type="ARBA" id="ARBA00022722"/>
    </source>
</evidence>
<dbReference type="PROSITE" id="PS51841">
    <property type="entry name" value="LTD"/>
    <property type="match status" value="1"/>
</dbReference>
<dbReference type="PANTHER" id="PTHR11371:SF31">
    <property type="entry name" value="EXTRACELLULAR NUCLEASE"/>
    <property type="match status" value="1"/>
</dbReference>
<dbReference type="InterPro" id="IPR005135">
    <property type="entry name" value="Endo/exonuclease/phosphatase"/>
</dbReference>
<keyword evidence="4" id="KW-1133">Transmembrane helix</keyword>